<keyword evidence="1" id="KW-0813">Transport</keyword>
<name>A0A1V0USN8_9BACL</name>
<organism evidence="4 5">
    <name type="scientific">Paenibacillus larvae subsp. pulvifaciens</name>
    <dbReference type="NCBI Taxonomy" id="1477"/>
    <lineage>
        <taxon>Bacteria</taxon>
        <taxon>Bacillati</taxon>
        <taxon>Bacillota</taxon>
        <taxon>Bacilli</taxon>
        <taxon>Bacillales</taxon>
        <taxon>Paenibacillaceae</taxon>
        <taxon>Paenibacillus</taxon>
    </lineage>
</organism>
<dbReference type="InterPro" id="IPR015854">
    <property type="entry name" value="ABC_transpr_LolD-like"/>
</dbReference>
<dbReference type="Proteomes" id="UP000192727">
    <property type="component" value="Chromosome"/>
</dbReference>
<evidence type="ECO:0000256" key="1">
    <source>
        <dbReference type="ARBA" id="ARBA00022448"/>
    </source>
</evidence>
<dbReference type="CDD" id="cd03255">
    <property type="entry name" value="ABC_MJ0796_LolCDE_FtsE"/>
    <property type="match status" value="1"/>
</dbReference>
<dbReference type="AlphaFoldDB" id="A0A1V0USN8"/>
<reference evidence="4 5" key="1">
    <citation type="submission" date="2017-03" db="EMBL/GenBank/DDBJ databases">
        <title>Paenibacillus larvae genome sequencing.</title>
        <authorList>
            <person name="Dingman D.W."/>
        </authorList>
    </citation>
    <scope>NUCLEOTIDE SEQUENCE [LARGE SCALE GENOMIC DNA]</scope>
    <source>
        <strain evidence="4 5">SAG 10367</strain>
    </source>
</reference>
<protein>
    <submittedName>
        <fullName evidence="4">Macrolide ABC transporter ATP-binding protein</fullName>
    </submittedName>
</protein>
<dbReference type="GO" id="GO:0016887">
    <property type="term" value="F:ATP hydrolysis activity"/>
    <property type="evidence" value="ECO:0007669"/>
    <property type="project" value="InterPro"/>
</dbReference>
<dbReference type="EMBL" id="CP020557">
    <property type="protein sequence ID" value="ARF68269.1"/>
    <property type="molecule type" value="Genomic_DNA"/>
</dbReference>
<dbReference type="SMART" id="SM00382">
    <property type="entry name" value="AAA"/>
    <property type="match status" value="1"/>
</dbReference>
<dbReference type="GO" id="GO:0005886">
    <property type="term" value="C:plasma membrane"/>
    <property type="evidence" value="ECO:0007669"/>
    <property type="project" value="TreeGrafter"/>
</dbReference>
<evidence type="ECO:0000313" key="4">
    <source>
        <dbReference type="EMBL" id="ARF68269.1"/>
    </source>
</evidence>
<gene>
    <name evidence="4" type="ORF">B7C51_11285</name>
</gene>
<accession>A0A1V0USN8</accession>
<dbReference type="SUPFAM" id="SSF52540">
    <property type="entry name" value="P-loop containing nucleoside triphosphate hydrolases"/>
    <property type="match status" value="1"/>
</dbReference>
<dbReference type="PANTHER" id="PTHR24220:SF683">
    <property type="entry name" value="ABC TRANSPORTER ATP-BINDING PROTEIN"/>
    <property type="match status" value="1"/>
</dbReference>
<dbReference type="Gene3D" id="3.40.50.300">
    <property type="entry name" value="P-loop containing nucleotide triphosphate hydrolases"/>
    <property type="match status" value="1"/>
</dbReference>
<dbReference type="PROSITE" id="PS00211">
    <property type="entry name" value="ABC_TRANSPORTER_1"/>
    <property type="match status" value="1"/>
</dbReference>
<dbReference type="GO" id="GO:0005524">
    <property type="term" value="F:ATP binding"/>
    <property type="evidence" value="ECO:0007669"/>
    <property type="project" value="UniProtKB-KW"/>
</dbReference>
<dbReference type="InterPro" id="IPR003593">
    <property type="entry name" value="AAA+_ATPase"/>
</dbReference>
<sequence length="226" mass="25216">MILLNQITKTYDQGNLSVPILHGIGLTIENGEFVSIMGPSGSGKSTLMNIIGCLDRPTEGKYKLDDIDILTQTEEKLAFIRNAYIGFIFQQFNLLPRLSALENVELPLIYKGMRKSERRDRAIELLNKIGLSDRMHHLPNELSGGQKQRVAVARAMANRPKFIIADEPTGALDSKSGEQLMKLFRQLNQEGTTIIMVTHDDEIAAYSSRCILLKDGKITEDRSGVV</sequence>
<dbReference type="GeneID" id="64220935"/>
<keyword evidence="2" id="KW-0547">Nucleotide-binding</keyword>
<dbReference type="PROSITE" id="PS50893">
    <property type="entry name" value="ABC_TRANSPORTER_2"/>
    <property type="match status" value="1"/>
</dbReference>
<dbReference type="Pfam" id="PF00005">
    <property type="entry name" value="ABC_tran"/>
    <property type="match status" value="1"/>
</dbReference>
<keyword evidence="3 4" id="KW-0067">ATP-binding</keyword>
<dbReference type="FunFam" id="3.40.50.300:FF:000032">
    <property type="entry name" value="Export ABC transporter ATP-binding protein"/>
    <property type="match status" value="1"/>
</dbReference>
<dbReference type="InterPro" id="IPR027417">
    <property type="entry name" value="P-loop_NTPase"/>
</dbReference>
<dbReference type="InterPro" id="IPR017871">
    <property type="entry name" value="ABC_transporter-like_CS"/>
</dbReference>
<proteinExistence type="predicted"/>
<evidence type="ECO:0000256" key="3">
    <source>
        <dbReference type="ARBA" id="ARBA00022840"/>
    </source>
</evidence>
<dbReference type="InterPro" id="IPR003439">
    <property type="entry name" value="ABC_transporter-like_ATP-bd"/>
</dbReference>
<dbReference type="PANTHER" id="PTHR24220">
    <property type="entry name" value="IMPORT ATP-BINDING PROTEIN"/>
    <property type="match status" value="1"/>
</dbReference>
<evidence type="ECO:0000256" key="2">
    <source>
        <dbReference type="ARBA" id="ARBA00022741"/>
    </source>
</evidence>
<dbReference type="InterPro" id="IPR017911">
    <property type="entry name" value="MacB-like_ATP-bd"/>
</dbReference>
<evidence type="ECO:0000313" key="5">
    <source>
        <dbReference type="Proteomes" id="UP000192727"/>
    </source>
</evidence>
<dbReference type="GO" id="GO:0098796">
    <property type="term" value="C:membrane protein complex"/>
    <property type="evidence" value="ECO:0007669"/>
    <property type="project" value="UniProtKB-ARBA"/>
</dbReference>
<dbReference type="RefSeq" id="WP_077996314.1">
    <property type="nucleotide sequence ID" value="NZ_CP019794.1"/>
</dbReference>
<dbReference type="GO" id="GO:0022857">
    <property type="term" value="F:transmembrane transporter activity"/>
    <property type="evidence" value="ECO:0007669"/>
    <property type="project" value="TreeGrafter"/>
</dbReference>